<name>A0ABV7K7W6_9HYPH</name>
<dbReference type="RefSeq" id="WP_378219912.1">
    <property type="nucleotide sequence ID" value="NZ_JBHRTK010000009.1"/>
</dbReference>
<accession>A0ABV7K7W6</accession>
<proteinExistence type="predicted"/>
<protein>
    <submittedName>
        <fullName evidence="1">Uncharacterized protein</fullName>
    </submittedName>
</protein>
<dbReference type="Proteomes" id="UP001595583">
    <property type="component" value="Unassembled WGS sequence"/>
</dbReference>
<sequence>MADQNRIDRTMAPGCAIKLYTAAECDRHTKASAKRRKELQ</sequence>
<evidence type="ECO:0000313" key="2">
    <source>
        <dbReference type="Proteomes" id="UP001595583"/>
    </source>
</evidence>
<keyword evidence="2" id="KW-1185">Reference proteome</keyword>
<dbReference type="EMBL" id="JBHRTK010000009">
    <property type="protein sequence ID" value="MFC3206101.1"/>
    <property type="molecule type" value="Genomic_DNA"/>
</dbReference>
<comment type="caution">
    <text evidence="1">The sequence shown here is derived from an EMBL/GenBank/DDBJ whole genome shotgun (WGS) entry which is preliminary data.</text>
</comment>
<organism evidence="1 2">
    <name type="scientific">Aquamicrobium soli</name>
    <dbReference type="NCBI Taxonomy" id="1811518"/>
    <lineage>
        <taxon>Bacteria</taxon>
        <taxon>Pseudomonadati</taxon>
        <taxon>Pseudomonadota</taxon>
        <taxon>Alphaproteobacteria</taxon>
        <taxon>Hyphomicrobiales</taxon>
        <taxon>Phyllobacteriaceae</taxon>
        <taxon>Aquamicrobium</taxon>
    </lineage>
</organism>
<reference evidence="2" key="1">
    <citation type="journal article" date="2019" name="Int. J. Syst. Evol. Microbiol.">
        <title>The Global Catalogue of Microorganisms (GCM) 10K type strain sequencing project: providing services to taxonomists for standard genome sequencing and annotation.</title>
        <authorList>
            <consortium name="The Broad Institute Genomics Platform"/>
            <consortium name="The Broad Institute Genome Sequencing Center for Infectious Disease"/>
            <person name="Wu L."/>
            <person name="Ma J."/>
        </authorList>
    </citation>
    <scope>NUCLEOTIDE SEQUENCE [LARGE SCALE GENOMIC DNA]</scope>
    <source>
        <strain evidence="2">KCTC 52165</strain>
    </source>
</reference>
<evidence type="ECO:0000313" key="1">
    <source>
        <dbReference type="EMBL" id="MFC3206101.1"/>
    </source>
</evidence>
<gene>
    <name evidence="1" type="ORF">ACFOHJ_07760</name>
</gene>